<dbReference type="PIRSF" id="PIRSF003113">
    <property type="entry name" value="BolA"/>
    <property type="match status" value="1"/>
</dbReference>
<proteinExistence type="inferred from homology"/>
<keyword evidence="4" id="KW-1185">Reference proteome</keyword>
<dbReference type="PANTHER" id="PTHR46230:SF7">
    <property type="entry name" value="BOLA-LIKE PROTEIN 1"/>
    <property type="match status" value="1"/>
</dbReference>
<dbReference type="VEuPathDB" id="FungiDB:BON22_4233"/>
<evidence type="ECO:0000256" key="1">
    <source>
        <dbReference type="RuleBase" id="RU003860"/>
    </source>
</evidence>
<evidence type="ECO:0000313" key="2">
    <source>
        <dbReference type="EMBL" id="CDR42215.1"/>
    </source>
</evidence>
<dbReference type="GO" id="GO:0044572">
    <property type="term" value="P:[4Fe-4S] cluster assembly"/>
    <property type="evidence" value="ECO:0007669"/>
    <property type="project" value="TreeGrafter"/>
</dbReference>
<dbReference type="GO" id="GO:0005759">
    <property type="term" value="C:mitochondrial matrix"/>
    <property type="evidence" value="ECO:0007669"/>
    <property type="project" value="TreeGrafter"/>
</dbReference>
<dbReference type="EMBL" id="LK052893">
    <property type="protein sequence ID" value="CDR42215.1"/>
    <property type="molecule type" value="Genomic_DNA"/>
</dbReference>
<dbReference type="OMA" id="CLGGFGK"/>
<dbReference type="Pfam" id="PF01722">
    <property type="entry name" value="BolA"/>
    <property type="match status" value="1"/>
</dbReference>
<dbReference type="OrthoDB" id="411584at2759"/>
<dbReference type="STRING" id="36022.A0A061AYA0"/>
<reference evidence="3" key="3">
    <citation type="submission" date="2017-01" db="EMBL/GenBank/DDBJ databases">
        <authorList>
            <person name="Mah S.A."/>
            <person name="Swanson W.J."/>
            <person name="Moy G.W."/>
            <person name="Vacquier V.D."/>
        </authorList>
    </citation>
    <scope>NUCLEOTIDE SEQUENCE [LARGE SCALE GENOMIC DNA]</scope>
    <source>
        <strain evidence="3">65</strain>
    </source>
</reference>
<gene>
    <name evidence="3" type="ORF">BON22_4233</name>
    <name evidence="2" type="ORF">CYFA0S_08e04918g</name>
</gene>
<protein>
    <submittedName>
        <fullName evidence="2">CYFA0S08e04918g1_1</fullName>
    </submittedName>
    <submittedName>
        <fullName evidence="3">UV-induced protein uvi31</fullName>
    </submittedName>
</protein>
<dbReference type="PANTHER" id="PTHR46230">
    <property type="match status" value="1"/>
</dbReference>
<dbReference type="EMBL" id="MPUK01000009">
    <property type="protein sequence ID" value="ONH65779.1"/>
    <property type="molecule type" value="Genomic_DNA"/>
</dbReference>
<name>A0A061AYA0_CYBFA</name>
<accession>A0A061AYA0</accession>
<dbReference type="Proteomes" id="UP000189513">
    <property type="component" value="Unassembled WGS sequence"/>
</dbReference>
<comment type="similarity">
    <text evidence="1">Belongs to the BolA/IbaG family.</text>
</comment>
<dbReference type="Gene3D" id="3.30.300.90">
    <property type="entry name" value="BolA-like"/>
    <property type="match status" value="1"/>
</dbReference>
<dbReference type="SUPFAM" id="SSF82657">
    <property type="entry name" value="BolA-like"/>
    <property type="match status" value="1"/>
</dbReference>
<organism evidence="2">
    <name type="scientific">Cyberlindnera fabianii</name>
    <name type="common">Yeast</name>
    <name type="synonym">Hansenula fabianii</name>
    <dbReference type="NCBI Taxonomy" id="36022"/>
    <lineage>
        <taxon>Eukaryota</taxon>
        <taxon>Fungi</taxon>
        <taxon>Dikarya</taxon>
        <taxon>Ascomycota</taxon>
        <taxon>Saccharomycotina</taxon>
        <taxon>Saccharomycetes</taxon>
        <taxon>Phaffomycetales</taxon>
        <taxon>Phaffomycetaceae</taxon>
        <taxon>Cyberlindnera</taxon>
    </lineage>
</organism>
<evidence type="ECO:0000313" key="3">
    <source>
        <dbReference type="EMBL" id="ONH65779.1"/>
    </source>
</evidence>
<sequence length="111" mass="12474">MLARQFVRTMASKTSGGPIELAIIEKLTKELKPESLEVANDSWKHASHHGMRGAENTTESHFRIDVVSDLFQGKTQPARHRLVYGILKEEIEVKGVHALQMKTKTPAEVKK</sequence>
<reference evidence="2" key="1">
    <citation type="journal article" date="2014" name="Genome Announc.">
        <title>Genome sequence of the yeast Cyberlindnera fabianii (Hansenula fabianii).</title>
        <authorList>
            <person name="Freel K.C."/>
            <person name="Sarilar V."/>
            <person name="Neuveglise C."/>
            <person name="Devillers H."/>
            <person name="Friedrich A."/>
            <person name="Schacherer J."/>
        </authorList>
    </citation>
    <scope>NUCLEOTIDE SEQUENCE</scope>
    <source>
        <strain evidence="2">YJS4271</strain>
    </source>
</reference>
<dbReference type="InterPro" id="IPR002634">
    <property type="entry name" value="BolA"/>
</dbReference>
<dbReference type="AlphaFoldDB" id="A0A061AYA0"/>
<evidence type="ECO:0000313" key="4">
    <source>
        <dbReference type="Proteomes" id="UP000189513"/>
    </source>
</evidence>
<reference evidence="4" key="2">
    <citation type="journal article" date="2017" name="Genome Announc.">
        <title>Genome sequences of Cyberlindnera fabianii 65, Pichia kudriavzevii 129, and Saccharomyces cerevisiae 131 isolated from fermented masau fruits in Zimbabwe.</title>
        <authorList>
            <person name="van Rijswijck I.M.H."/>
            <person name="Derks M.F.L."/>
            <person name="Abee T."/>
            <person name="de Ridder D."/>
            <person name="Smid E.J."/>
        </authorList>
    </citation>
    <scope>NUCLEOTIDE SEQUENCE [LARGE SCALE GENOMIC DNA]</scope>
    <source>
        <strain evidence="4">65</strain>
    </source>
</reference>
<dbReference type="InterPro" id="IPR036065">
    <property type="entry name" value="BolA-like_sf"/>
</dbReference>